<proteinExistence type="predicted"/>
<protein>
    <submittedName>
        <fullName evidence="4">Uncharacterized protein AlNc14C391G11284</fullName>
    </submittedName>
    <submittedName>
        <fullName evidence="5">Uncharacterized protein AlNc14C502G11956</fullName>
    </submittedName>
</protein>
<dbReference type="InterPro" id="IPR036397">
    <property type="entry name" value="RNaseH_sf"/>
</dbReference>
<organism evidence="4">
    <name type="scientific">Albugo laibachii Nc14</name>
    <dbReference type="NCBI Taxonomy" id="890382"/>
    <lineage>
        <taxon>Eukaryota</taxon>
        <taxon>Sar</taxon>
        <taxon>Stramenopiles</taxon>
        <taxon>Oomycota</taxon>
        <taxon>Peronosporomycetes</taxon>
        <taxon>Albuginales</taxon>
        <taxon>Albuginaceae</taxon>
        <taxon>Albugo</taxon>
    </lineage>
</organism>
<name>F0WYM0_9STRA</name>
<dbReference type="EMBL" id="FR824434">
    <property type="protein sequence ID" value="CCA26579.1"/>
    <property type="molecule type" value="Genomic_DNA"/>
</dbReference>
<reference evidence="4" key="1">
    <citation type="journal article" date="2011" name="PLoS Biol.">
        <title>Gene gain and loss during evolution of obligate parasitism in the white rust pathogen of Arabidopsis thaliana.</title>
        <authorList>
            <person name="Kemen E."/>
            <person name="Gardiner A."/>
            <person name="Schultz-Larsen T."/>
            <person name="Kemen A.C."/>
            <person name="Balmuth A.L."/>
            <person name="Robert-Seilaniantz A."/>
            <person name="Bailey K."/>
            <person name="Holub E."/>
            <person name="Studholme D.J."/>
            <person name="Maclean D."/>
            <person name="Jones J.D."/>
        </authorList>
    </citation>
    <scope>NUCLEOTIDE SEQUENCE</scope>
</reference>
<dbReference type="InterPro" id="IPR001584">
    <property type="entry name" value="Integrase_cat-core"/>
</dbReference>
<dbReference type="EMBL" id="FR824538">
    <property type="protein sequence ID" value="CCA27303.1"/>
    <property type="molecule type" value="Genomic_DNA"/>
</dbReference>
<dbReference type="PANTHER" id="PTHR42648:SF28">
    <property type="entry name" value="TRANSPOSON-ENCODED PROTEIN WITH RIBONUCLEASE H-LIKE AND RETROVIRUS ZINC FINGER-LIKE DOMAINS"/>
    <property type="match status" value="1"/>
</dbReference>
<dbReference type="InterPro" id="IPR012337">
    <property type="entry name" value="RNaseH-like_sf"/>
</dbReference>
<evidence type="ECO:0000256" key="1">
    <source>
        <dbReference type="SAM" id="MobiDB-lite"/>
    </source>
</evidence>
<evidence type="ECO:0000313" key="4">
    <source>
        <dbReference type="EMBL" id="CCA26579.1"/>
    </source>
</evidence>
<gene>
    <name evidence="4" type="primary">AlNc14C391G11284</name>
    <name evidence="5" type="synonym">AlNc14C502G11956</name>
    <name evidence="4" type="ORF">ALNC14_127230</name>
    <name evidence="5" type="ORF">ALNC14_134470</name>
</gene>
<evidence type="ECO:0000259" key="3">
    <source>
        <dbReference type="PROSITE" id="PS50994"/>
    </source>
</evidence>
<sequence length="164" mass="18857">MLTRLNAQRPGYSKRDSGTNAPIDKLGVVKGSDIKGPMTPHHRRCNWYLISFVDSTNYVRVFLSKNKIEATEKFEHFLFYFEKRVNCRIHELHTEGGKEYVSVDPFCKSAGVRRYVSEAENQALNGNADRMHRTELNMARCMLFANGLPLIFLGATPWKEQLKS</sequence>
<dbReference type="Gene3D" id="3.30.420.10">
    <property type="entry name" value="Ribonuclease H-like superfamily/Ribonuclease H"/>
    <property type="match status" value="1"/>
</dbReference>
<dbReference type="PROSITE" id="PS50994">
    <property type="entry name" value="INTEGRASE"/>
    <property type="match status" value="1"/>
</dbReference>
<feature type="domain" description="Integrase catalytic" evidence="3">
    <location>
        <begin position="18"/>
        <end position="164"/>
    </location>
</feature>
<dbReference type="HOGENOM" id="CLU_1622010_0_0_1"/>
<keyword evidence="2" id="KW-1133">Transmembrane helix</keyword>
<evidence type="ECO:0000256" key="2">
    <source>
        <dbReference type="SAM" id="Phobius"/>
    </source>
</evidence>
<dbReference type="SUPFAM" id="SSF53098">
    <property type="entry name" value="Ribonuclease H-like"/>
    <property type="match status" value="1"/>
</dbReference>
<dbReference type="GO" id="GO:0015074">
    <property type="term" value="P:DNA integration"/>
    <property type="evidence" value="ECO:0007669"/>
    <property type="project" value="InterPro"/>
</dbReference>
<reference evidence="4" key="2">
    <citation type="submission" date="2011-02" db="EMBL/GenBank/DDBJ databases">
        <authorList>
            <person name="MacLean D."/>
        </authorList>
    </citation>
    <scope>NUCLEOTIDE SEQUENCE</scope>
</reference>
<dbReference type="InterPro" id="IPR039537">
    <property type="entry name" value="Retrotran_Ty1/copia-like"/>
</dbReference>
<dbReference type="AlphaFoldDB" id="F0WYM0"/>
<feature type="transmembrane region" description="Helical" evidence="2">
    <location>
        <begin position="139"/>
        <end position="158"/>
    </location>
</feature>
<feature type="region of interest" description="Disordered" evidence="1">
    <location>
        <begin position="1"/>
        <end position="20"/>
    </location>
</feature>
<dbReference type="PANTHER" id="PTHR42648">
    <property type="entry name" value="TRANSPOSASE, PUTATIVE-RELATED"/>
    <property type="match status" value="1"/>
</dbReference>
<accession>F0WYM0</accession>
<keyword evidence="2" id="KW-0812">Transmembrane</keyword>
<keyword evidence="2" id="KW-0472">Membrane</keyword>
<evidence type="ECO:0000313" key="5">
    <source>
        <dbReference type="EMBL" id="CCA27303.1"/>
    </source>
</evidence>
<dbReference type="GO" id="GO:0003676">
    <property type="term" value="F:nucleic acid binding"/>
    <property type="evidence" value="ECO:0007669"/>
    <property type="project" value="InterPro"/>
</dbReference>